<dbReference type="PANTHER" id="PTHR47354:SF6">
    <property type="entry name" value="NADH OXIDOREDUCTASE HCR"/>
    <property type="match status" value="1"/>
</dbReference>
<dbReference type="PANTHER" id="PTHR47354">
    <property type="entry name" value="NADH OXIDOREDUCTASE HCR"/>
    <property type="match status" value="1"/>
</dbReference>
<dbReference type="InterPro" id="IPR001433">
    <property type="entry name" value="OxRdtase_FAD/NAD-bd"/>
</dbReference>
<evidence type="ECO:0000256" key="4">
    <source>
        <dbReference type="ARBA" id="ARBA00022723"/>
    </source>
</evidence>
<dbReference type="Gene3D" id="3.10.20.30">
    <property type="match status" value="1"/>
</dbReference>
<dbReference type="OrthoDB" id="9796486at2"/>
<evidence type="ECO:0000259" key="10">
    <source>
        <dbReference type="PROSITE" id="PS51384"/>
    </source>
</evidence>
<comment type="caution">
    <text evidence="11">The sequence shown here is derived from an EMBL/GenBank/DDBJ whole genome shotgun (WGS) entry which is preliminary data.</text>
</comment>
<dbReference type="InterPro" id="IPR036010">
    <property type="entry name" value="2Fe-2S_ferredoxin-like_sf"/>
</dbReference>
<keyword evidence="2" id="KW-0285">Flavoprotein</keyword>
<dbReference type="PROSITE" id="PS51384">
    <property type="entry name" value="FAD_FR"/>
    <property type="match status" value="1"/>
</dbReference>
<dbReference type="PRINTS" id="PR00410">
    <property type="entry name" value="PHEHYDRXLASE"/>
</dbReference>
<evidence type="ECO:0000256" key="3">
    <source>
        <dbReference type="ARBA" id="ARBA00022714"/>
    </source>
</evidence>
<gene>
    <name evidence="11" type="ORF">AVL62_13685</name>
</gene>
<dbReference type="InterPro" id="IPR012675">
    <property type="entry name" value="Beta-grasp_dom_sf"/>
</dbReference>
<dbReference type="Proteomes" id="UP000054837">
    <property type="component" value="Unassembled WGS sequence"/>
</dbReference>
<keyword evidence="3" id="KW-0001">2Fe-2S</keyword>
<dbReference type="GO" id="GO:0051537">
    <property type="term" value="F:2 iron, 2 sulfur cluster binding"/>
    <property type="evidence" value="ECO:0007669"/>
    <property type="project" value="UniProtKB-KW"/>
</dbReference>
<dbReference type="Pfam" id="PF00111">
    <property type="entry name" value="Fer2"/>
    <property type="match status" value="1"/>
</dbReference>
<dbReference type="CDD" id="cd00207">
    <property type="entry name" value="fer2"/>
    <property type="match status" value="1"/>
</dbReference>
<dbReference type="InterPro" id="IPR001041">
    <property type="entry name" value="2Fe-2S_ferredoxin-type"/>
</dbReference>
<dbReference type="InterPro" id="IPR050415">
    <property type="entry name" value="MRET"/>
</dbReference>
<evidence type="ECO:0000256" key="1">
    <source>
        <dbReference type="ARBA" id="ARBA00001974"/>
    </source>
</evidence>
<proteinExistence type="predicted"/>
<evidence type="ECO:0000256" key="8">
    <source>
        <dbReference type="ARBA" id="ARBA00023014"/>
    </source>
</evidence>
<comment type="cofactor">
    <cofactor evidence="1">
        <name>FAD</name>
        <dbReference type="ChEBI" id="CHEBI:57692"/>
    </cofactor>
</comment>
<dbReference type="AlphaFoldDB" id="A0A0W8IC05"/>
<organism evidence="11 12">
    <name type="scientific">Serinicoccus chungangensis</name>
    <dbReference type="NCBI Taxonomy" id="767452"/>
    <lineage>
        <taxon>Bacteria</taxon>
        <taxon>Bacillati</taxon>
        <taxon>Actinomycetota</taxon>
        <taxon>Actinomycetes</taxon>
        <taxon>Micrococcales</taxon>
        <taxon>Ornithinimicrobiaceae</taxon>
        <taxon>Serinicoccus</taxon>
    </lineage>
</organism>
<sequence>MTEVLVRETGATTYLDHVDEPLVCVHVEQVTHDVRSITLALPGGAALSFRPGQYVTVTADVDGRETSRCYTIASSPLQAGTLTLTVKRQGPVSTWLHDRLGVGDRLRVSGPMGVFSTHEHPAAAHLLLSAGSGVTPLMSMLRTMVGTPGPHDVVFVHSARTPADIVFRRELEDLAAALPWLRVAVVCEGDSEDEVWRGARGRLTAGLLAELAPDAAGREVFTCGPGPYMDAVRGLLTELGCDPARCHQESFVLDPAGAVLTGEGGDGRGGTTAAESRTHTVTLTRSGREVPCAPGQTILAAAAQAGLSLPSSCAEGVCGTCKSQLLAGSVDMRHGGGIRPREIAADKVLLCCSTPLEDCVIEA</sequence>
<dbReference type="Pfam" id="PF00970">
    <property type="entry name" value="FAD_binding_6"/>
    <property type="match status" value="1"/>
</dbReference>
<dbReference type="SUPFAM" id="SSF54292">
    <property type="entry name" value="2Fe-2S ferredoxin-like"/>
    <property type="match status" value="1"/>
</dbReference>
<feature type="domain" description="FAD-binding FR-type" evidence="10">
    <location>
        <begin position="17"/>
        <end position="118"/>
    </location>
</feature>
<dbReference type="STRING" id="767452.AVL62_13685"/>
<evidence type="ECO:0000313" key="11">
    <source>
        <dbReference type="EMBL" id="KUG57467.1"/>
    </source>
</evidence>
<name>A0A0W8IC05_9MICO</name>
<dbReference type="InterPro" id="IPR039261">
    <property type="entry name" value="FNR_nucleotide-bd"/>
</dbReference>
<reference evidence="11 12" key="1">
    <citation type="submission" date="2015-12" db="EMBL/GenBank/DDBJ databases">
        <title>Serinicoccus chungangenesis strain CD08_5 genome sequencing and assembly.</title>
        <authorList>
            <person name="Chander A.M."/>
            <person name="Kaur G."/>
            <person name="Nair G.R."/>
            <person name="Dhawan D.K."/>
            <person name="Kochhar R.K."/>
            <person name="Mayilraj S."/>
            <person name="Bhadada S.K."/>
        </authorList>
    </citation>
    <scope>NUCLEOTIDE SEQUENCE [LARGE SCALE GENOMIC DNA]</scope>
    <source>
        <strain evidence="11 12">CD08_5</strain>
    </source>
</reference>
<dbReference type="PROSITE" id="PS00197">
    <property type="entry name" value="2FE2S_FER_1"/>
    <property type="match status" value="1"/>
</dbReference>
<dbReference type="PRINTS" id="PR00371">
    <property type="entry name" value="FPNCR"/>
</dbReference>
<dbReference type="SUPFAM" id="SSF63380">
    <property type="entry name" value="Riboflavin synthase domain-like"/>
    <property type="match status" value="1"/>
</dbReference>
<dbReference type="PROSITE" id="PS51085">
    <property type="entry name" value="2FE2S_FER_2"/>
    <property type="match status" value="1"/>
</dbReference>
<evidence type="ECO:0000256" key="6">
    <source>
        <dbReference type="ARBA" id="ARBA00023002"/>
    </source>
</evidence>
<dbReference type="EMBL" id="LQBL01000005">
    <property type="protein sequence ID" value="KUG57467.1"/>
    <property type="molecule type" value="Genomic_DNA"/>
</dbReference>
<keyword evidence="4" id="KW-0479">Metal-binding</keyword>
<dbReference type="InterPro" id="IPR017938">
    <property type="entry name" value="Riboflavin_synthase-like_b-brl"/>
</dbReference>
<dbReference type="RefSeq" id="WP_058890302.1">
    <property type="nucleotide sequence ID" value="NZ_LQBL01000005.1"/>
</dbReference>
<keyword evidence="7" id="KW-0408">Iron</keyword>
<feature type="domain" description="2Fe-2S ferredoxin-type" evidence="9">
    <location>
        <begin position="279"/>
        <end position="363"/>
    </location>
</feature>
<evidence type="ECO:0000259" key="9">
    <source>
        <dbReference type="PROSITE" id="PS51085"/>
    </source>
</evidence>
<protein>
    <recommendedName>
        <fullName evidence="13">Hybrid-cluster NAD(P)-dependent oxidoreductase</fullName>
    </recommendedName>
</protein>
<keyword evidence="8" id="KW-0411">Iron-sulfur</keyword>
<keyword evidence="12" id="KW-1185">Reference proteome</keyword>
<dbReference type="InterPro" id="IPR008333">
    <property type="entry name" value="Cbr1-like_FAD-bd_dom"/>
</dbReference>
<dbReference type="CDD" id="cd06215">
    <property type="entry name" value="FNR_iron_sulfur_binding_1"/>
    <property type="match status" value="1"/>
</dbReference>
<dbReference type="InterPro" id="IPR001709">
    <property type="entry name" value="Flavoprot_Pyr_Nucl_cyt_Rdtase"/>
</dbReference>
<evidence type="ECO:0000256" key="5">
    <source>
        <dbReference type="ARBA" id="ARBA00022827"/>
    </source>
</evidence>
<dbReference type="Pfam" id="PF00175">
    <property type="entry name" value="NAD_binding_1"/>
    <property type="match status" value="1"/>
</dbReference>
<keyword evidence="6" id="KW-0560">Oxidoreductase</keyword>
<dbReference type="Gene3D" id="2.40.30.10">
    <property type="entry name" value="Translation factors"/>
    <property type="match status" value="1"/>
</dbReference>
<evidence type="ECO:0000313" key="12">
    <source>
        <dbReference type="Proteomes" id="UP000054837"/>
    </source>
</evidence>
<evidence type="ECO:0000256" key="2">
    <source>
        <dbReference type="ARBA" id="ARBA00022630"/>
    </source>
</evidence>
<accession>A0A0W8IC05</accession>
<dbReference type="InterPro" id="IPR017927">
    <property type="entry name" value="FAD-bd_FR_type"/>
</dbReference>
<dbReference type="GO" id="GO:0046872">
    <property type="term" value="F:metal ion binding"/>
    <property type="evidence" value="ECO:0007669"/>
    <property type="project" value="UniProtKB-KW"/>
</dbReference>
<dbReference type="Gene3D" id="3.40.50.80">
    <property type="entry name" value="Nucleotide-binding domain of ferredoxin-NADP reductase (FNR) module"/>
    <property type="match status" value="1"/>
</dbReference>
<evidence type="ECO:0000256" key="7">
    <source>
        <dbReference type="ARBA" id="ARBA00023004"/>
    </source>
</evidence>
<dbReference type="InterPro" id="IPR006058">
    <property type="entry name" value="2Fe2S_fd_BS"/>
</dbReference>
<dbReference type="GO" id="GO:0016491">
    <property type="term" value="F:oxidoreductase activity"/>
    <property type="evidence" value="ECO:0007669"/>
    <property type="project" value="UniProtKB-KW"/>
</dbReference>
<keyword evidence="5" id="KW-0274">FAD</keyword>
<dbReference type="SUPFAM" id="SSF52343">
    <property type="entry name" value="Ferredoxin reductase-like, C-terminal NADP-linked domain"/>
    <property type="match status" value="1"/>
</dbReference>
<evidence type="ECO:0008006" key="13">
    <source>
        <dbReference type="Google" id="ProtNLM"/>
    </source>
</evidence>